<dbReference type="Proteomes" id="UP000681041">
    <property type="component" value="Chromosome"/>
</dbReference>
<dbReference type="SFLD" id="SFLDS00032">
    <property type="entry name" value="Radical_SAM_3-amino-3-carboxyp"/>
    <property type="match status" value="1"/>
</dbReference>
<keyword evidence="7 10" id="KW-0408">Iron</keyword>
<dbReference type="SFLD" id="SFLDG01121">
    <property type="entry name" value="Diphthamide_biosynthesis"/>
    <property type="match status" value="1"/>
</dbReference>
<organism evidence="11 12">
    <name type="scientific">Methanobacterium alkalithermotolerans</name>
    <dbReference type="NCBI Taxonomy" id="2731220"/>
    <lineage>
        <taxon>Archaea</taxon>
        <taxon>Methanobacteriati</taxon>
        <taxon>Methanobacteriota</taxon>
        <taxon>Methanomada group</taxon>
        <taxon>Methanobacteria</taxon>
        <taxon>Methanobacteriales</taxon>
        <taxon>Methanobacteriaceae</taxon>
        <taxon>Methanobacterium</taxon>
    </lineage>
</organism>
<comment type="function">
    <text evidence="10">Catalyzes the first step of diphthamide biosynthesis, i.e. the transfer of the 3-amino-3-carboxypropyl group from S-adenosyl-L-methionine (SAM) to the C2 position of the imidazole ring of the target histidine residue in translation elongation factor 2 (EF-2).</text>
</comment>
<reference evidence="11" key="1">
    <citation type="submission" date="2020-07" db="EMBL/GenBank/DDBJ databases">
        <title>Methanobacterium. sp. MethCan genome.</title>
        <authorList>
            <person name="Postec A."/>
            <person name="Quemeneur M."/>
        </authorList>
    </citation>
    <scope>NUCLEOTIDE SEQUENCE</scope>
    <source>
        <strain evidence="11">MethCAN</strain>
    </source>
</reference>
<keyword evidence="10" id="KW-0004">4Fe-4S</keyword>
<evidence type="ECO:0000256" key="6">
    <source>
        <dbReference type="ARBA" id="ARBA00022723"/>
    </source>
</evidence>
<keyword evidence="4 10" id="KW-0808">Transferase</keyword>
<dbReference type="GO" id="GO:0051539">
    <property type="term" value="F:4 iron, 4 sulfur cluster binding"/>
    <property type="evidence" value="ECO:0007669"/>
    <property type="project" value="UniProtKB-UniRule"/>
</dbReference>
<evidence type="ECO:0000256" key="1">
    <source>
        <dbReference type="ARBA" id="ARBA00001966"/>
    </source>
</evidence>
<comment type="pathway">
    <text evidence="2 10">Protein modification; peptidyl-diphthamide biosynthesis.</text>
</comment>
<dbReference type="AlphaFoldDB" id="A0A8T8K705"/>
<comment type="cofactor">
    <cofactor evidence="1 10">
        <name>[4Fe-4S] cluster</name>
        <dbReference type="ChEBI" id="CHEBI:49883"/>
    </cofactor>
</comment>
<keyword evidence="5 10" id="KW-0949">S-adenosyl-L-methionine</keyword>
<comment type="similarity">
    <text evidence="10">Belongs to the DPH1/DPH2 family.</text>
</comment>
<dbReference type="GO" id="GO:0046872">
    <property type="term" value="F:metal ion binding"/>
    <property type="evidence" value="ECO:0007669"/>
    <property type="project" value="UniProtKB-KW"/>
</dbReference>
<protein>
    <recommendedName>
        <fullName evidence="3 10">2-(3-amino-3-carboxypropyl)histidine synthase</fullName>
        <ecNumber evidence="3 10">2.5.1.108</ecNumber>
    </recommendedName>
</protein>
<dbReference type="EC" id="2.5.1.108" evidence="3 10"/>
<dbReference type="FunFam" id="3.40.50.11860:FF:000001">
    <property type="entry name" value="2-(3-amino-3-carboxypropyl)histidine synthase subunit 2"/>
    <property type="match status" value="1"/>
</dbReference>
<dbReference type="Pfam" id="PF01866">
    <property type="entry name" value="Diphthamide_syn"/>
    <property type="match status" value="1"/>
</dbReference>
<evidence type="ECO:0000256" key="4">
    <source>
        <dbReference type="ARBA" id="ARBA00022679"/>
    </source>
</evidence>
<dbReference type="NCBIfam" id="TIGR00322">
    <property type="entry name" value="diphth2_R"/>
    <property type="match status" value="1"/>
</dbReference>
<dbReference type="InterPro" id="IPR042263">
    <property type="entry name" value="DPH1/DPH2_1"/>
</dbReference>
<dbReference type="Gene3D" id="3.40.50.11860">
    <property type="entry name" value="Diphthamide synthesis DPH1/DPH2 domain 3"/>
    <property type="match status" value="1"/>
</dbReference>
<proteinExistence type="inferred from homology"/>
<dbReference type="GO" id="GO:0017183">
    <property type="term" value="P:protein histidyl modification to diphthamide"/>
    <property type="evidence" value="ECO:0007669"/>
    <property type="project" value="UniProtKB-UniRule"/>
</dbReference>
<dbReference type="PANTHER" id="PTHR10762">
    <property type="entry name" value="DIPHTHAMIDE BIOSYNTHESIS PROTEIN"/>
    <property type="match status" value="1"/>
</dbReference>
<dbReference type="InterPro" id="IPR022428">
    <property type="entry name" value="Dph2_arc"/>
</dbReference>
<evidence type="ECO:0000256" key="8">
    <source>
        <dbReference type="ARBA" id="ARBA00023014"/>
    </source>
</evidence>
<dbReference type="OrthoDB" id="314at2157"/>
<evidence type="ECO:0000256" key="3">
    <source>
        <dbReference type="ARBA" id="ARBA00012221"/>
    </source>
</evidence>
<dbReference type="Gene3D" id="3.40.50.11850">
    <property type="entry name" value="Diphthamide synthesis DPH1/DPH2 domain 2"/>
    <property type="match status" value="1"/>
</dbReference>
<sequence length="330" mass="37425">MSLYNLEFQRVINKIKDLKAENVGLQFPEGLKIHAIKVADRIEKETGARVIISADPCFGACDLSDKKMKGLVDILVHYGHTPLPLDYAIPVLFVEAYSKVEVDKSLHEAIKLLQDYDKIALATTTQHLHLLDEVKSFLEKEGKEVFLDSGKGSQLGQVLGCNFSSIKKVDAPAYLYLGSGNFHPLGIKLFTHKAVIIADPYRGEARDIEEFADRILRIRFARITRSKNAKKWGVLVSSKEGQYRMELAQKLKALLEDKGYEAYLIMMDNISPDLLLPFMDLDAFVVTACPRIALDDSHMYKKPLITPQELEIVLDIRKWDDYQLDEILLE</sequence>
<evidence type="ECO:0000256" key="10">
    <source>
        <dbReference type="PIRNR" id="PIRNR004967"/>
    </source>
</evidence>
<accession>A0A8T8K705</accession>
<evidence type="ECO:0000313" key="12">
    <source>
        <dbReference type="Proteomes" id="UP000681041"/>
    </source>
</evidence>
<dbReference type="GeneID" id="64820260"/>
<dbReference type="Gene3D" id="3.40.50.11840">
    <property type="entry name" value="Diphthamide synthesis DPH1/DPH2 domain 1"/>
    <property type="match status" value="1"/>
</dbReference>
<dbReference type="InterPro" id="IPR042264">
    <property type="entry name" value="DPH1/DPH2_2"/>
</dbReference>
<evidence type="ECO:0000256" key="9">
    <source>
        <dbReference type="ARBA" id="ARBA00048403"/>
    </source>
</evidence>
<keyword evidence="8 10" id="KW-0411">Iron-sulfur</keyword>
<dbReference type="EMBL" id="CP058560">
    <property type="protein sequence ID" value="QUH23305.1"/>
    <property type="molecule type" value="Genomic_DNA"/>
</dbReference>
<gene>
    <name evidence="11" type="primary">dph2</name>
    <name evidence="11" type="ORF">HYG87_05805</name>
</gene>
<dbReference type="PIRSF" id="PIRSF004967">
    <property type="entry name" value="DPH1"/>
    <property type="match status" value="1"/>
</dbReference>
<evidence type="ECO:0000256" key="7">
    <source>
        <dbReference type="ARBA" id="ARBA00023004"/>
    </source>
</evidence>
<dbReference type="GO" id="GO:0090560">
    <property type="term" value="F:2-(3-amino-3-carboxypropyl)histidine synthase activity"/>
    <property type="evidence" value="ECO:0007669"/>
    <property type="project" value="UniProtKB-UniRule"/>
</dbReference>
<keyword evidence="6 10" id="KW-0479">Metal-binding</keyword>
<evidence type="ECO:0000256" key="5">
    <source>
        <dbReference type="ARBA" id="ARBA00022691"/>
    </source>
</evidence>
<dbReference type="InterPro" id="IPR035435">
    <property type="entry name" value="DPH1/DPH2_euk_archaea"/>
</dbReference>
<dbReference type="RefSeq" id="WP_211532262.1">
    <property type="nucleotide sequence ID" value="NZ_CP058560.1"/>
</dbReference>
<dbReference type="NCBIfam" id="TIGR03682">
    <property type="entry name" value="arCOG04112"/>
    <property type="match status" value="1"/>
</dbReference>
<dbReference type="InterPro" id="IPR042265">
    <property type="entry name" value="DPH1/DPH2_3"/>
</dbReference>
<evidence type="ECO:0000256" key="2">
    <source>
        <dbReference type="ARBA" id="ARBA00005156"/>
    </source>
</evidence>
<dbReference type="InterPro" id="IPR016435">
    <property type="entry name" value="DPH1/DPH2"/>
</dbReference>
<comment type="catalytic activity">
    <reaction evidence="9 10">
        <text>L-histidyl-[translation elongation factor 2] + S-adenosyl-L-methionine = 2-[(3S)-amino-3-carboxypropyl]-L-histidyl-[translation elongation factor 2] + S-methyl-5'-thioadenosine + H(+)</text>
        <dbReference type="Rhea" id="RHEA:36783"/>
        <dbReference type="Rhea" id="RHEA-COMP:9748"/>
        <dbReference type="Rhea" id="RHEA-COMP:9749"/>
        <dbReference type="ChEBI" id="CHEBI:15378"/>
        <dbReference type="ChEBI" id="CHEBI:17509"/>
        <dbReference type="ChEBI" id="CHEBI:29979"/>
        <dbReference type="ChEBI" id="CHEBI:59789"/>
        <dbReference type="ChEBI" id="CHEBI:73995"/>
        <dbReference type="EC" id="2.5.1.108"/>
    </reaction>
</comment>
<evidence type="ECO:0000313" key="11">
    <source>
        <dbReference type="EMBL" id="QUH23305.1"/>
    </source>
</evidence>
<name>A0A8T8K705_9EURY</name>
<keyword evidence="12" id="KW-1185">Reference proteome</keyword>
<dbReference type="KEGG" id="meme:HYG87_05805"/>
<dbReference type="PANTHER" id="PTHR10762:SF1">
    <property type="entry name" value="2-(3-AMINO-3-CARBOXYPROPYL)HISTIDINE SYNTHASE SUBUNIT 1"/>
    <property type="match status" value="1"/>
</dbReference>